<evidence type="ECO:0000313" key="2">
    <source>
        <dbReference type="EMBL" id="RNA12058.1"/>
    </source>
</evidence>
<feature type="region of interest" description="Disordered" evidence="1">
    <location>
        <begin position="31"/>
        <end position="55"/>
    </location>
</feature>
<comment type="caution">
    <text evidence="2">The sequence shown here is derived from an EMBL/GenBank/DDBJ whole genome shotgun (WGS) entry which is preliminary data.</text>
</comment>
<dbReference type="EMBL" id="REGN01005773">
    <property type="protein sequence ID" value="RNA12058.1"/>
    <property type="molecule type" value="Genomic_DNA"/>
</dbReference>
<protein>
    <submittedName>
        <fullName evidence="2">Uncharacterized protein</fullName>
    </submittedName>
</protein>
<feature type="region of interest" description="Disordered" evidence="1">
    <location>
        <begin position="102"/>
        <end position="131"/>
    </location>
</feature>
<reference evidence="2 3" key="1">
    <citation type="journal article" date="2018" name="Sci. Rep.">
        <title>Genomic signatures of local adaptation to the degree of environmental predictability in rotifers.</title>
        <authorList>
            <person name="Franch-Gras L."/>
            <person name="Hahn C."/>
            <person name="Garcia-Roger E.M."/>
            <person name="Carmona M.J."/>
            <person name="Serra M."/>
            <person name="Gomez A."/>
        </authorList>
    </citation>
    <scope>NUCLEOTIDE SEQUENCE [LARGE SCALE GENOMIC DNA]</scope>
    <source>
        <strain evidence="2">HYR1</strain>
    </source>
</reference>
<accession>A0A3M7QM93</accession>
<dbReference type="AlphaFoldDB" id="A0A3M7QM93"/>
<sequence>MSTKTNNSDISSSNEDGTLYKFDDLRSLTSFNSSEMSRDTKHPDSGIGTSTTSSCLNRRDKTNNFVVKKVELIDELKSLLNMSPKSNSKSQINSQVDSLQFDNTESVTDSGKDNNSLESITNSSSINVPSNQENDVDLIMLKAIQYIKKLKKKQKLKGSDPATKLENSRRNTRESSSPSLSTEESSNKEVFANICYNII</sequence>
<evidence type="ECO:0000256" key="1">
    <source>
        <dbReference type="SAM" id="MobiDB-lite"/>
    </source>
</evidence>
<feature type="region of interest" description="Disordered" evidence="1">
    <location>
        <begin position="155"/>
        <end position="187"/>
    </location>
</feature>
<name>A0A3M7QM93_BRAPC</name>
<organism evidence="2 3">
    <name type="scientific">Brachionus plicatilis</name>
    <name type="common">Marine rotifer</name>
    <name type="synonym">Brachionus muelleri</name>
    <dbReference type="NCBI Taxonomy" id="10195"/>
    <lineage>
        <taxon>Eukaryota</taxon>
        <taxon>Metazoa</taxon>
        <taxon>Spiralia</taxon>
        <taxon>Gnathifera</taxon>
        <taxon>Rotifera</taxon>
        <taxon>Eurotatoria</taxon>
        <taxon>Monogononta</taxon>
        <taxon>Pseudotrocha</taxon>
        <taxon>Ploima</taxon>
        <taxon>Brachionidae</taxon>
        <taxon>Brachionus</taxon>
    </lineage>
</organism>
<keyword evidence="3" id="KW-1185">Reference proteome</keyword>
<feature type="compositionally biased region" description="Low complexity" evidence="1">
    <location>
        <begin position="174"/>
        <end position="184"/>
    </location>
</feature>
<dbReference type="Proteomes" id="UP000276133">
    <property type="component" value="Unassembled WGS sequence"/>
</dbReference>
<evidence type="ECO:0000313" key="3">
    <source>
        <dbReference type="Proteomes" id="UP000276133"/>
    </source>
</evidence>
<gene>
    <name evidence="2" type="ORF">BpHYR1_037271</name>
</gene>
<proteinExistence type="predicted"/>